<dbReference type="OrthoDB" id="8052806at2759"/>
<sequence>MSISSGVSFNECLHADLKLHGDITHVLLLFRHHQVAFVTDIKMMYRQTLVRPDDRQYQLLFWRESPSDELVTYELNINTCRLKSSPYIAIRSLFELAEWECHRYLRAAEIIRLNVYVDDVLSGGSSLEDAQSLQTELLELIGVGGYELQKWLSNCSELLAVVPHEY</sequence>
<dbReference type="STRING" id="151549.A0A4C1SH40"/>
<evidence type="ECO:0008006" key="3">
    <source>
        <dbReference type="Google" id="ProtNLM"/>
    </source>
</evidence>
<gene>
    <name evidence="1" type="ORF">EVAR_1023_1</name>
</gene>
<dbReference type="InterPro" id="IPR043502">
    <property type="entry name" value="DNA/RNA_pol_sf"/>
</dbReference>
<protein>
    <recommendedName>
        <fullName evidence="3">Reverse transcriptase domain-containing protein</fullName>
    </recommendedName>
</protein>
<dbReference type="Proteomes" id="UP000299102">
    <property type="component" value="Unassembled WGS sequence"/>
</dbReference>
<dbReference type="SUPFAM" id="SSF56672">
    <property type="entry name" value="DNA/RNA polymerases"/>
    <property type="match status" value="1"/>
</dbReference>
<keyword evidence="2" id="KW-1185">Reference proteome</keyword>
<dbReference type="GO" id="GO:0071897">
    <property type="term" value="P:DNA biosynthetic process"/>
    <property type="evidence" value="ECO:0007669"/>
    <property type="project" value="UniProtKB-ARBA"/>
</dbReference>
<dbReference type="PANTHER" id="PTHR47331">
    <property type="entry name" value="PHD-TYPE DOMAIN-CONTAINING PROTEIN"/>
    <property type="match status" value="1"/>
</dbReference>
<comment type="caution">
    <text evidence="1">The sequence shown here is derived from an EMBL/GenBank/DDBJ whole genome shotgun (WGS) entry which is preliminary data.</text>
</comment>
<evidence type="ECO:0000313" key="2">
    <source>
        <dbReference type="Proteomes" id="UP000299102"/>
    </source>
</evidence>
<proteinExistence type="predicted"/>
<dbReference type="AlphaFoldDB" id="A0A4C1SH40"/>
<reference evidence="1 2" key="1">
    <citation type="journal article" date="2019" name="Commun. Biol.">
        <title>The bagworm genome reveals a unique fibroin gene that provides high tensile strength.</title>
        <authorList>
            <person name="Kono N."/>
            <person name="Nakamura H."/>
            <person name="Ohtoshi R."/>
            <person name="Tomita M."/>
            <person name="Numata K."/>
            <person name="Arakawa K."/>
        </authorList>
    </citation>
    <scope>NUCLEOTIDE SEQUENCE [LARGE SCALE GENOMIC DNA]</scope>
</reference>
<evidence type="ECO:0000313" key="1">
    <source>
        <dbReference type="EMBL" id="GBP00498.1"/>
    </source>
</evidence>
<name>A0A4C1SH40_EUMVA</name>
<dbReference type="EMBL" id="BGZK01000005">
    <property type="protein sequence ID" value="GBP00498.1"/>
    <property type="molecule type" value="Genomic_DNA"/>
</dbReference>
<accession>A0A4C1SH40</accession>
<organism evidence="1 2">
    <name type="scientific">Eumeta variegata</name>
    <name type="common">Bagworm moth</name>
    <name type="synonym">Eumeta japonica</name>
    <dbReference type="NCBI Taxonomy" id="151549"/>
    <lineage>
        <taxon>Eukaryota</taxon>
        <taxon>Metazoa</taxon>
        <taxon>Ecdysozoa</taxon>
        <taxon>Arthropoda</taxon>
        <taxon>Hexapoda</taxon>
        <taxon>Insecta</taxon>
        <taxon>Pterygota</taxon>
        <taxon>Neoptera</taxon>
        <taxon>Endopterygota</taxon>
        <taxon>Lepidoptera</taxon>
        <taxon>Glossata</taxon>
        <taxon>Ditrysia</taxon>
        <taxon>Tineoidea</taxon>
        <taxon>Psychidae</taxon>
        <taxon>Oiketicinae</taxon>
        <taxon>Eumeta</taxon>
    </lineage>
</organism>